<keyword evidence="4" id="KW-1185">Reference proteome</keyword>
<sequence length="254" mass="27302">MDHQDPAVKCTRALFLSTASFGVIVGLISLTVLLVLVLTTILRFLIKSYPLPSSTTPSEASTPPSSTDRNEPPPYSEQTPSTAAKQRSTAESFVLGTFLLLPLLVALVTLALCIQNIRYCPTTTSTAADGPSFASVISWILYSLLALYASSGLVTWVILLRNLWLHPDDAGAPAPIPQDVVPLVLIGAVLLPPVMVGRGSVVGVRWLQARFCPDTLIEVPVQSVELDQRGLLDGDKLHGSRSPEYSERTQGNVK</sequence>
<keyword evidence="2" id="KW-0472">Membrane</keyword>
<feature type="region of interest" description="Disordered" evidence="1">
    <location>
        <begin position="234"/>
        <end position="254"/>
    </location>
</feature>
<dbReference type="InParanoid" id="A0A165GI24"/>
<evidence type="ECO:0000313" key="3">
    <source>
        <dbReference type="EMBL" id="KZF22208.1"/>
    </source>
</evidence>
<feature type="compositionally biased region" description="Low complexity" evidence="1">
    <location>
        <begin position="52"/>
        <end position="67"/>
    </location>
</feature>
<proteinExistence type="predicted"/>
<feature type="transmembrane region" description="Helical" evidence="2">
    <location>
        <begin position="136"/>
        <end position="160"/>
    </location>
</feature>
<dbReference type="RefSeq" id="XP_018187763.1">
    <property type="nucleotide sequence ID" value="XM_018332733.1"/>
</dbReference>
<name>A0A165GI24_XYLHT</name>
<gene>
    <name evidence="3" type="ORF">L228DRAFT_247840</name>
</gene>
<reference evidence="3 4" key="1">
    <citation type="journal article" date="2016" name="Fungal Biol.">
        <title>The genome of Xylona heveae provides a window into fungal endophytism.</title>
        <authorList>
            <person name="Gazis R."/>
            <person name="Kuo A."/>
            <person name="Riley R."/>
            <person name="LaButti K."/>
            <person name="Lipzen A."/>
            <person name="Lin J."/>
            <person name="Amirebrahimi M."/>
            <person name="Hesse C.N."/>
            <person name="Spatafora J.W."/>
            <person name="Henrissat B."/>
            <person name="Hainaut M."/>
            <person name="Grigoriev I.V."/>
            <person name="Hibbett D.S."/>
        </authorList>
    </citation>
    <scope>NUCLEOTIDE SEQUENCE [LARGE SCALE GENOMIC DNA]</scope>
    <source>
        <strain evidence="3 4">TC161</strain>
    </source>
</reference>
<feature type="transmembrane region" description="Helical" evidence="2">
    <location>
        <begin position="93"/>
        <end position="115"/>
    </location>
</feature>
<evidence type="ECO:0000256" key="2">
    <source>
        <dbReference type="SAM" id="Phobius"/>
    </source>
</evidence>
<organism evidence="3 4">
    <name type="scientific">Xylona heveae (strain CBS 132557 / TC161)</name>
    <dbReference type="NCBI Taxonomy" id="1328760"/>
    <lineage>
        <taxon>Eukaryota</taxon>
        <taxon>Fungi</taxon>
        <taxon>Dikarya</taxon>
        <taxon>Ascomycota</taxon>
        <taxon>Pezizomycotina</taxon>
        <taxon>Xylonomycetes</taxon>
        <taxon>Xylonales</taxon>
        <taxon>Xylonaceae</taxon>
        <taxon>Xylona</taxon>
    </lineage>
</organism>
<dbReference type="EMBL" id="KV407459">
    <property type="protein sequence ID" value="KZF22208.1"/>
    <property type="molecule type" value="Genomic_DNA"/>
</dbReference>
<keyword evidence="2" id="KW-1133">Transmembrane helix</keyword>
<dbReference type="Proteomes" id="UP000076632">
    <property type="component" value="Unassembled WGS sequence"/>
</dbReference>
<feature type="transmembrane region" description="Helical" evidence="2">
    <location>
        <begin position="21"/>
        <end position="46"/>
    </location>
</feature>
<dbReference type="GeneID" id="28897870"/>
<feature type="transmembrane region" description="Helical" evidence="2">
    <location>
        <begin position="180"/>
        <end position="201"/>
    </location>
</feature>
<accession>A0A165GI24</accession>
<dbReference type="AlphaFoldDB" id="A0A165GI24"/>
<protein>
    <submittedName>
        <fullName evidence="3">Uncharacterized protein</fullName>
    </submittedName>
</protein>
<evidence type="ECO:0000256" key="1">
    <source>
        <dbReference type="SAM" id="MobiDB-lite"/>
    </source>
</evidence>
<keyword evidence="2" id="KW-0812">Transmembrane</keyword>
<evidence type="ECO:0000313" key="4">
    <source>
        <dbReference type="Proteomes" id="UP000076632"/>
    </source>
</evidence>
<feature type="region of interest" description="Disordered" evidence="1">
    <location>
        <begin position="52"/>
        <end position="84"/>
    </location>
</feature>